<name>A0A2H0UC40_9BACT</name>
<dbReference type="InterPro" id="IPR023393">
    <property type="entry name" value="START-like_dom_sf"/>
</dbReference>
<dbReference type="Gene3D" id="3.30.530.20">
    <property type="match status" value="1"/>
</dbReference>
<evidence type="ECO:0000256" key="1">
    <source>
        <dbReference type="ARBA" id="ARBA00006817"/>
    </source>
</evidence>
<comment type="similarity">
    <text evidence="1">Belongs to the AHA1 family.</text>
</comment>
<dbReference type="SUPFAM" id="SSF55961">
    <property type="entry name" value="Bet v1-like"/>
    <property type="match status" value="1"/>
</dbReference>
<organism evidence="4 5">
    <name type="scientific">Candidatus Kaiserbacteria bacterium CG10_big_fil_rev_8_21_14_0_10_51_14</name>
    <dbReference type="NCBI Taxonomy" id="1974610"/>
    <lineage>
        <taxon>Bacteria</taxon>
        <taxon>Candidatus Kaiseribacteriota</taxon>
    </lineage>
</organism>
<sequence>MLSKISRGGSRLRVDSGKPRSRDLKDTSQKRGLQVLRESNMGDVELIITKVFNASPEEVFAAWTDPVQLAQWYGPEGFTNTIHEFDLREGGTYRLTMHGPKGEDHPLRGTFRAIEKPKRLVMTWQWEGEGGMGGGETVVTVELRAIGQKTEMTMTHAGFADEKEKTMHNQGWSSSFNKLEKVLA</sequence>
<gene>
    <name evidence="4" type="ORF">COU18_00700</name>
</gene>
<evidence type="ECO:0000313" key="4">
    <source>
        <dbReference type="EMBL" id="PIR83920.1"/>
    </source>
</evidence>
<dbReference type="InterPro" id="IPR013538">
    <property type="entry name" value="ASHA1/2-like_C"/>
</dbReference>
<reference evidence="5" key="1">
    <citation type="submission" date="2017-09" db="EMBL/GenBank/DDBJ databases">
        <title>Depth-based differentiation of microbial function through sediment-hosted aquifers and enrichment of novel symbionts in the deep terrestrial subsurface.</title>
        <authorList>
            <person name="Probst A.J."/>
            <person name="Ladd B."/>
            <person name="Jarett J.K."/>
            <person name="Geller-Mcgrath D.E."/>
            <person name="Sieber C.M.K."/>
            <person name="Emerson J.B."/>
            <person name="Anantharaman K."/>
            <person name="Thomas B.C."/>
            <person name="Malmstrom R."/>
            <person name="Stieglmeier M."/>
            <person name="Klingl A."/>
            <person name="Woyke T."/>
            <person name="Ryan C.M."/>
            <person name="Banfield J.F."/>
        </authorList>
    </citation>
    <scope>NUCLEOTIDE SEQUENCE [LARGE SCALE GENOMIC DNA]</scope>
</reference>
<dbReference type="EMBL" id="PFBK01000003">
    <property type="protein sequence ID" value="PIR83920.1"/>
    <property type="molecule type" value="Genomic_DNA"/>
</dbReference>
<dbReference type="Pfam" id="PF08327">
    <property type="entry name" value="AHSA1"/>
    <property type="match status" value="1"/>
</dbReference>
<feature type="domain" description="Activator of Hsp90 ATPase homologue 1/2-like C-terminal" evidence="3">
    <location>
        <begin position="53"/>
        <end position="183"/>
    </location>
</feature>
<accession>A0A2H0UC40</accession>
<feature type="compositionally biased region" description="Basic and acidic residues" evidence="2">
    <location>
        <begin position="12"/>
        <end position="29"/>
    </location>
</feature>
<evidence type="ECO:0000256" key="2">
    <source>
        <dbReference type="SAM" id="MobiDB-lite"/>
    </source>
</evidence>
<proteinExistence type="inferred from homology"/>
<evidence type="ECO:0000259" key="3">
    <source>
        <dbReference type="Pfam" id="PF08327"/>
    </source>
</evidence>
<dbReference type="Proteomes" id="UP000231192">
    <property type="component" value="Unassembled WGS sequence"/>
</dbReference>
<evidence type="ECO:0000313" key="5">
    <source>
        <dbReference type="Proteomes" id="UP000231192"/>
    </source>
</evidence>
<feature type="region of interest" description="Disordered" evidence="2">
    <location>
        <begin position="1"/>
        <end position="31"/>
    </location>
</feature>
<protein>
    <submittedName>
        <fullName evidence="4">Polyketide cyclase</fullName>
    </submittedName>
</protein>
<dbReference type="AlphaFoldDB" id="A0A2H0UC40"/>
<comment type="caution">
    <text evidence="4">The sequence shown here is derived from an EMBL/GenBank/DDBJ whole genome shotgun (WGS) entry which is preliminary data.</text>
</comment>